<dbReference type="InterPro" id="IPR039421">
    <property type="entry name" value="Type_1_exporter"/>
</dbReference>
<dbReference type="Gene3D" id="3.40.50.300">
    <property type="entry name" value="P-loop containing nucleotide triphosphate hydrolases"/>
    <property type="match status" value="1"/>
</dbReference>
<dbReference type="InterPro" id="IPR003593">
    <property type="entry name" value="AAA+_ATPase"/>
</dbReference>
<keyword evidence="3" id="KW-0547">Nucleotide-binding</keyword>
<dbReference type="InterPro" id="IPR003439">
    <property type="entry name" value="ABC_transporter-like_ATP-bd"/>
</dbReference>
<sequence>MGIYFQAKIAQVAFDFRFDYVPIFSNKIFRWPQKKIDSVDGKMIIDQAYESIYNGANVGIEAVINQTILILRYLLQIISVLILMGFLSIRPVIIVLLLNVLGYLIQGLGNRWYSNHKNEQNKITSYQEYFSRTLMDRENGKDIRIFGMASLLHQYQKELANRLVSWQSNYSVVLAVVNILQRLFNLAGIMFTLLFLIDNKSLTVSNCIFFLTAIQVMNTKFGNLRNAYTLTNKNLAFVPNFRRFVESKLDTSIEDKQNNINRFKQLTLNNVYLKLGNNDVLKSISLSIHKGDKIIVVGENGAGKSSLVKVLSGLYVPTSGTVKLNGINLKLVNAKSLQKHMTVQFQDDVLLHFTIAENISCTDLNNTDYQKVNEVLRKVHLLEFVNTLPNGIETYLGNELNSNGVLVSGGQKQRLLFARVLYKQADLNILDEPTAALDPISEKNFYRLIQNELSTKTVIFVTHRLGSFVKKGKIVVMSKGKIIAIGLHSDLLENCELYRKMWQAQHSLYTAGD</sequence>
<gene>
    <name evidence="10" type="ORF">FD30_GL000915</name>
</gene>
<keyword evidence="6 7" id="KW-0472">Membrane</keyword>
<evidence type="ECO:0000256" key="3">
    <source>
        <dbReference type="ARBA" id="ARBA00022741"/>
    </source>
</evidence>
<evidence type="ECO:0000256" key="4">
    <source>
        <dbReference type="ARBA" id="ARBA00022840"/>
    </source>
</evidence>
<keyword evidence="2 7" id="KW-0812">Transmembrane</keyword>
<feature type="transmembrane region" description="Helical" evidence="7">
    <location>
        <begin position="172"/>
        <end position="197"/>
    </location>
</feature>
<dbReference type="GO" id="GO:0015421">
    <property type="term" value="F:ABC-type oligopeptide transporter activity"/>
    <property type="evidence" value="ECO:0007669"/>
    <property type="project" value="TreeGrafter"/>
</dbReference>
<organism evidence="10 11">
    <name type="scientific">Levilactobacillus namurensis DSM 19117</name>
    <dbReference type="NCBI Taxonomy" id="1423773"/>
    <lineage>
        <taxon>Bacteria</taxon>
        <taxon>Bacillati</taxon>
        <taxon>Bacillota</taxon>
        <taxon>Bacilli</taxon>
        <taxon>Lactobacillales</taxon>
        <taxon>Lactobacillaceae</taxon>
        <taxon>Levilactobacillus</taxon>
    </lineage>
</organism>
<feature type="domain" description="ABC transporter" evidence="8">
    <location>
        <begin position="266"/>
        <end position="504"/>
    </location>
</feature>
<evidence type="ECO:0000256" key="2">
    <source>
        <dbReference type="ARBA" id="ARBA00022692"/>
    </source>
</evidence>
<dbReference type="PATRIC" id="fig|1423773.3.peg.942"/>
<dbReference type="EMBL" id="AZDT01000063">
    <property type="protein sequence ID" value="KRK73168.1"/>
    <property type="molecule type" value="Genomic_DNA"/>
</dbReference>
<evidence type="ECO:0000259" key="9">
    <source>
        <dbReference type="PROSITE" id="PS50929"/>
    </source>
</evidence>
<dbReference type="InterPro" id="IPR017871">
    <property type="entry name" value="ABC_transporter-like_CS"/>
</dbReference>
<dbReference type="PANTHER" id="PTHR43394">
    <property type="entry name" value="ATP-DEPENDENT PERMEASE MDL1, MITOCHONDRIAL"/>
    <property type="match status" value="1"/>
</dbReference>
<accession>A0A0R1JNZ0</accession>
<dbReference type="PROSITE" id="PS50893">
    <property type="entry name" value="ABC_TRANSPORTER_2"/>
    <property type="match status" value="1"/>
</dbReference>
<dbReference type="InterPro" id="IPR036640">
    <property type="entry name" value="ABC1_TM_sf"/>
</dbReference>
<feature type="transmembrane region" description="Helical" evidence="7">
    <location>
        <begin position="93"/>
        <end position="113"/>
    </location>
</feature>
<dbReference type="GO" id="GO:0005886">
    <property type="term" value="C:plasma membrane"/>
    <property type="evidence" value="ECO:0007669"/>
    <property type="project" value="UniProtKB-SubCell"/>
</dbReference>
<dbReference type="Proteomes" id="UP000051162">
    <property type="component" value="Unassembled WGS sequence"/>
</dbReference>
<feature type="transmembrane region" description="Helical" evidence="7">
    <location>
        <begin position="69"/>
        <end position="87"/>
    </location>
</feature>
<dbReference type="GO" id="GO:0005524">
    <property type="term" value="F:ATP binding"/>
    <property type="evidence" value="ECO:0007669"/>
    <property type="project" value="UniProtKB-KW"/>
</dbReference>
<dbReference type="PROSITE" id="PS50929">
    <property type="entry name" value="ABC_TM1F"/>
    <property type="match status" value="1"/>
</dbReference>
<comment type="caution">
    <text evidence="10">The sequence shown here is derived from an EMBL/GenBank/DDBJ whole genome shotgun (WGS) entry which is preliminary data.</text>
</comment>
<reference evidence="10 11" key="1">
    <citation type="journal article" date="2015" name="Genome Announc.">
        <title>Expanding the biotechnology potential of lactobacilli through comparative genomics of 213 strains and associated genera.</title>
        <authorList>
            <person name="Sun Z."/>
            <person name="Harris H.M."/>
            <person name="McCann A."/>
            <person name="Guo C."/>
            <person name="Argimon S."/>
            <person name="Zhang W."/>
            <person name="Yang X."/>
            <person name="Jeffery I.B."/>
            <person name="Cooney J.C."/>
            <person name="Kagawa T.F."/>
            <person name="Liu W."/>
            <person name="Song Y."/>
            <person name="Salvetti E."/>
            <person name="Wrobel A."/>
            <person name="Rasinkangas P."/>
            <person name="Parkhill J."/>
            <person name="Rea M.C."/>
            <person name="O'Sullivan O."/>
            <person name="Ritari J."/>
            <person name="Douillard F.P."/>
            <person name="Paul Ross R."/>
            <person name="Yang R."/>
            <person name="Briner A.E."/>
            <person name="Felis G.E."/>
            <person name="de Vos W.M."/>
            <person name="Barrangou R."/>
            <person name="Klaenhammer T.R."/>
            <person name="Caufield P.W."/>
            <person name="Cui Y."/>
            <person name="Zhang H."/>
            <person name="O'Toole P.W."/>
        </authorList>
    </citation>
    <scope>NUCLEOTIDE SEQUENCE [LARGE SCALE GENOMIC DNA]</scope>
    <source>
        <strain evidence="10 11">DSM 19117</strain>
    </source>
</reference>
<comment type="subcellular location">
    <subcellularLocation>
        <location evidence="1">Cell membrane</location>
        <topology evidence="1">Multi-pass membrane protein</topology>
    </subcellularLocation>
</comment>
<dbReference type="InterPro" id="IPR027417">
    <property type="entry name" value="P-loop_NTPase"/>
</dbReference>
<evidence type="ECO:0000256" key="1">
    <source>
        <dbReference type="ARBA" id="ARBA00004651"/>
    </source>
</evidence>
<dbReference type="PROSITE" id="PS00211">
    <property type="entry name" value="ABC_TRANSPORTER_1"/>
    <property type="match status" value="1"/>
</dbReference>
<evidence type="ECO:0000259" key="8">
    <source>
        <dbReference type="PROSITE" id="PS50893"/>
    </source>
</evidence>
<feature type="domain" description="ABC transmembrane type-1" evidence="9">
    <location>
        <begin position="60"/>
        <end position="233"/>
    </location>
</feature>
<proteinExistence type="predicted"/>
<dbReference type="Pfam" id="PF00005">
    <property type="entry name" value="ABC_tran"/>
    <property type="match status" value="1"/>
</dbReference>
<dbReference type="SUPFAM" id="SSF90123">
    <property type="entry name" value="ABC transporter transmembrane region"/>
    <property type="match status" value="1"/>
</dbReference>
<evidence type="ECO:0000256" key="5">
    <source>
        <dbReference type="ARBA" id="ARBA00022989"/>
    </source>
</evidence>
<evidence type="ECO:0000313" key="10">
    <source>
        <dbReference type="EMBL" id="KRK73168.1"/>
    </source>
</evidence>
<evidence type="ECO:0000313" key="11">
    <source>
        <dbReference type="Proteomes" id="UP000051162"/>
    </source>
</evidence>
<dbReference type="AlphaFoldDB" id="A0A0R1JNZ0"/>
<evidence type="ECO:0000256" key="7">
    <source>
        <dbReference type="SAM" id="Phobius"/>
    </source>
</evidence>
<dbReference type="GO" id="GO:0016887">
    <property type="term" value="F:ATP hydrolysis activity"/>
    <property type="evidence" value="ECO:0007669"/>
    <property type="project" value="InterPro"/>
</dbReference>
<name>A0A0R1JNZ0_9LACO</name>
<keyword evidence="11" id="KW-1185">Reference proteome</keyword>
<dbReference type="InterPro" id="IPR011527">
    <property type="entry name" value="ABC1_TM_dom"/>
</dbReference>
<dbReference type="SMART" id="SM00382">
    <property type="entry name" value="AAA"/>
    <property type="match status" value="1"/>
</dbReference>
<dbReference type="Gene3D" id="1.20.1560.10">
    <property type="entry name" value="ABC transporter type 1, transmembrane domain"/>
    <property type="match status" value="1"/>
</dbReference>
<evidence type="ECO:0000256" key="6">
    <source>
        <dbReference type="ARBA" id="ARBA00023136"/>
    </source>
</evidence>
<protein>
    <submittedName>
        <fullName evidence="10">Multidrug ABC transporter ATPase and permease</fullName>
    </submittedName>
</protein>
<dbReference type="PANTHER" id="PTHR43394:SF1">
    <property type="entry name" value="ATP-BINDING CASSETTE SUB-FAMILY B MEMBER 10, MITOCHONDRIAL"/>
    <property type="match status" value="1"/>
</dbReference>
<dbReference type="STRING" id="1423773.FD30_GL000915"/>
<keyword evidence="4" id="KW-0067">ATP-binding</keyword>
<keyword evidence="5 7" id="KW-1133">Transmembrane helix</keyword>
<dbReference type="SUPFAM" id="SSF52540">
    <property type="entry name" value="P-loop containing nucleoside triphosphate hydrolases"/>
    <property type="match status" value="1"/>
</dbReference>